<dbReference type="InterPro" id="IPR003594">
    <property type="entry name" value="HATPase_dom"/>
</dbReference>
<dbReference type="EC" id="2.7.13.3" evidence="3"/>
<evidence type="ECO:0000313" key="19">
    <source>
        <dbReference type="EMBL" id="RLJ61424.1"/>
    </source>
</evidence>
<dbReference type="CDD" id="cd16922">
    <property type="entry name" value="HATPase_EvgS-ArcB-TorS-like"/>
    <property type="match status" value="1"/>
</dbReference>
<evidence type="ECO:0000256" key="10">
    <source>
        <dbReference type="ARBA" id="ARBA00058004"/>
    </source>
</evidence>
<dbReference type="PANTHER" id="PTHR45339:SF1">
    <property type="entry name" value="HYBRID SIGNAL TRANSDUCTION HISTIDINE KINASE J"/>
    <property type="match status" value="1"/>
</dbReference>
<dbReference type="Pfam" id="PF00512">
    <property type="entry name" value="HisKA"/>
    <property type="match status" value="1"/>
</dbReference>
<gene>
    <name evidence="19" type="ORF">DFR35_2882</name>
</gene>
<keyword evidence="15" id="KW-1133">Transmembrane helix</keyword>
<dbReference type="InterPro" id="IPR011006">
    <property type="entry name" value="CheY-like_superfamily"/>
</dbReference>
<evidence type="ECO:0000256" key="14">
    <source>
        <dbReference type="PROSITE-ProRule" id="PRU00169"/>
    </source>
</evidence>
<keyword evidence="8" id="KW-0067">ATP-binding</keyword>
<dbReference type="OrthoDB" id="8552871at2"/>
<protein>
    <recommendedName>
        <fullName evidence="12">Sensory/regulatory protein RpfC</fullName>
        <ecNumber evidence="3">2.7.13.3</ecNumber>
    </recommendedName>
    <alternativeName>
        <fullName evidence="13">Virulence sensor protein BvgS</fullName>
    </alternativeName>
</protein>
<keyword evidence="20" id="KW-1185">Reference proteome</keyword>
<dbReference type="InterPro" id="IPR036097">
    <property type="entry name" value="HisK_dim/P_sf"/>
</dbReference>
<dbReference type="InterPro" id="IPR005467">
    <property type="entry name" value="His_kinase_dom"/>
</dbReference>
<dbReference type="SUPFAM" id="SSF158472">
    <property type="entry name" value="HAMP domain-like"/>
    <property type="match status" value="1"/>
</dbReference>
<dbReference type="Gene3D" id="6.10.340.10">
    <property type="match status" value="1"/>
</dbReference>
<dbReference type="Pfam" id="PF02518">
    <property type="entry name" value="HATPase_c"/>
    <property type="match status" value="1"/>
</dbReference>
<dbReference type="Gene3D" id="1.10.287.130">
    <property type="match status" value="1"/>
</dbReference>
<dbReference type="SUPFAM" id="SSF52172">
    <property type="entry name" value="CheY-like"/>
    <property type="match status" value="1"/>
</dbReference>
<dbReference type="RefSeq" id="WP_121243368.1">
    <property type="nucleotide sequence ID" value="NZ_BHVV01000004.1"/>
</dbReference>
<evidence type="ECO:0000259" key="17">
    <source>
        <dbReference type="PROSITE" id="PS50110"/>
    </source>
</evidence>
<evidence type="ECO:0000259" key="16">
    <source>
        <dbReference type="PROSITE" id="PS50109"/>
    </source>
</evidence>
<keyword evidence="15" id="KW-0472">Membrane</keyword>
<evidence type="ECO:0000256" key="7">
    <source>
        <dbReference type="ARBA" id="ARBA00022777"/>
    </source>
</evidence>
<evidence type="ECO:0000256" key="1">
    <source>
        <dbReference type="ARBA" id="ARBA00000085"/>
    </source>
</evidence>
<dbReference type="Pfam" id="PF00072">
    <property type="entry name" value="Response_reg"/>
    <property type="match status" value="1"/>
</dbReference>
<feature type="transmembrane region" description="Helical" evidence="15">
    <location>
        <begin position="315"/>
        <end position="338"/>
    </location>
</feature>
<dbReference type="SMART" id="SM00448">
    <property type="entry name" value="REC"/>
    <property type="match status" value="1"/>
</dbReference>
<comment type="subunit">
    <text evidence="11">At low DSF concentrations, interacts with RpfF.</text>
</comment>
<dbReference type="FunFam" id="3.30.565.10:FF:000010">
    <property type="entry name" value="Sensor histidine kinase RcsC"/>
    <property type="match status" value="1"/>
</dbReference>
<comment type="caution">
    <text evidence="19">The sequence shown here is derived from an EMBL/GenBank/DDBJ whole genome shotgun (WGS) entry which is preliminary data.</text>
</comment>
<dbReference type="Proteomes" id="UP000268908">
    <property type="component" value="Unassembled WGS sequence"/>
</dbReference>
<dbReference type="InterPro" id="IPR001789">
    <property type="entry name" value="Sig_transdc_resp-reg_receiver"/>
</dbReference>
<dbReference type="GO" id="GO:0016020">
    <property type="term" value="C:membrane"/>
    <property type="evidence" value="ECO:0007669"/>
    <property type="project" value="UniProtKB-SubCell"/>
</dbReference>
<comment type="subcellular location">
    <subcellularLocation>
        <location evidence="2">Membrane</location>
    </subcellularLocation>
</comment>
<dbReference type="PROSITE" id="PS50885">
    <property type="entry name" value="HAMP"/>
    <property type="match status" value="1"/>
</dbReference>
<keyword evidence="7 19" id="KW-0418">Kinase</keyword>
<dbReference type="InterPro" id="IPR004358">
    <property type="entry name" value="Sig_transdc_His_kin-like_C"/>
</dbReference>
<evidence type="ECO:0000313" key="20">
    <source>
        <dbReference type="Proteomes" id="UP000268908"/>
    </source>
</evidence>
<dbReference type="PROSITE" id="PS50109">
    <property type="entry name" value="HIS_KIN"/>
    <property type="match status" value="1"/>
</dbReference>
<dbReference type="SMART" id="SM00387">
    <property type="entry name" value="HATPase_c"/>
    <property type="match status" value="1"/>
</dbReference>
<evidence type="ECO:0000256" key="5">
    <source>
        <dbReference type="ARBA" id="ARBA00022679"/>
    </source>
</evidence>
<feature type="domain" description="Response regulatory" evidence="17">
    <location>
        <begin position="682"/>
        <end position="797"/>
    </location>
</feature>
<evidence type="ECO:0000256" key="13">
    <source>
        <dbReference type="ARBA" id="ARBA00070152"/>
    </source>
</evidence>
<evidence type="ECO:0000256" key="12">
    <source>
        <dbReference type="ARBA" id="ARBA00068150"/>
    </source>
</evidence>
<keyword evidence="9" id="KW-0902">Two-component regulatory system</keyword>
<dbReference type="GO" id="GO:0000155">
    <property type="term" value="F:phosphorelay sensor kinase activity"/>
    <property type="evidence" value="ECO:0007669"/>
    <property type="project" value="InterPro"/>
</dbReference>
<evidence type="ECO:0000256" key="4">
    <source>
        <dbReference type="ARBA" id="ARBA00022553"/>
    </source>
</evidence>
<dbReference type="PROSITE" id="PS50110">
    <property type="entry name" value="RESPONSE_REGULATORY"/>
    <property type="match status" value="1"/>
</dbReference>
<keyword evidence="5" id="KW-0808">Transferase</keyword>
<dbReference type="EMBL" id="RCCI01000010">
    <property type="protein sequence ID" value="RLJ61424.1"/>
    <property type="molecule type" value="Genomic_DNA"/>
</dbReference>
<evidence type="ECO:0000259" key="18">
    <source>
        <dbReference type="PROSITE" id="PS50885"/>
    </source>
</evidence>
<dbReference type="PANTHER" id="PTHR45339">
    <property type="entry name" value="HYBRID SIGNAL TRANSDUCTION HISTIDINE KINASE J"/>
    <property type="match status" value="1"/>
</dbReference>
<evidence type="ECO:0000256" key="3">
    <source>
        <dbReference type="ARBA" id="ARBA00012438"/>
    </source>
</evidence>
<evidence type="ECO:0000256" key="8">
    <source>
        <dbReference type="ARBA" id="ARBA00022840"/>
    </source>
</evidence>
<dbReference type="SMART" id="SM00304">
    <property type="entry name" value="HAMP"/>
    <property type="match status" value="1"/>
</dbReference>
<keyword evidence="4 14" id="KW-0597">Phosphoprotein</keyword>
<feature type="domain" description="HAMP" evidence="18">
    <location>
        <begin position="340"/>
        <end position="392"/>
    </location>
</feature>
<dbReference type="Gene3D" id="3.30.565.10">
    <property type="entry name" value="Histidine kinase-like ATPase, C-terminal domain"/>
    <property type="match status" value="1"/>
</dbReference>
<evidence type="ECO:0000256" key="11">
    <source>
        <dbReference type="ARBA" id="ARBA00064003"/>
    </source>
</evidence>
<dbReference type="GO" id="GO:0005524">
    <property type="term" value="F:ATP binding"/>
    <property type="evidence" value="ECO:0007669"/>
    <property type="project" value="UniProtKB-KW"/>
</dbReference>
<evidence type="ECO:0000256" key="9">
    <source>
        <dbReference type="ARBA" id="ARBA00023012"/>
    </source>
</evidence>
<comment type="function">
    <text evidence="10">Member of the two-component regulatory system BvgS/BvgA. Phosphorylates BvgA via a four-step phosphorelay in response to environmental signals.</text>
</comment>
<dbReference type="Gene3D" id="3.40.50.2300">
    <property type="match status" value="1"/>
</dbReference>
<dbReference type="SUPFAM" id="SSF47384">
    <property type="entry name" value="Homodimeric domain of signal transducing histidine kinase"/>
    <property type="match status" value="1"/>
</dbReference>
<dbReference type="Gene3D" id="3.30.450.20">
    <property type="entry name" value="PAS domain"/>
    <property type="match status" value="1"/>
</dbReference>
<reference evidence="19 20" key="1">
    <citation type="submission" date="2018-10" db="EMBL/GenBank/DDBJ databases">
        <title>Genomic Encyclopedia of Type Strains, Phase IV (KMG-IV): sequencing the most valuable type-strain genomes for metagenomic binning, comparative biology and taxonomic classification.</title>
        <authorList>
            <person name="Goeker M."/>
        </authorList>
    </citation>
    <scope>NUCLEOTIDE SEQUENCE [LARGE SCALE GENOMIC DNA]</scope>
    <source>
        <strain evidence="19 20">DSM 26916</strain>
    </source>
</reference>
<evidence type="ECO:0000256" key="6">
    <source>
        <dbReference type="ARBA" id="ARBA00022741"/>
    </source>
</evidence>
<dbReference type="PRINTS" id="PR00344">
    <property type="entry name" value="BCTRLSENSOR"/>
</dbReference>
<sequence length="814" mass="86878">MPAAAQRRLRSRFIVAILLLFAVAGAATLGVASKATEAIVDNLARRFAVKQALLDRERILAPLKAEVALSLQMAASPLLRSWARHENDPALRKLALAELDGYRQSFRDGSWVFIIHRSRHYYFNDRNDSYRGRELTQTLDPARATDRWYFGVIGIAGRYQLNPDHDVALDLTKVWINVPIRDGTTVLGMAGTGIDITEFVKLLVREDQPDIYAMLVNGAGAIQAHPDRTLIDLNAENRGADVSRTLFSLLPDDAERSRLREAMGRLAAGADAAAAETLYLTLDGRRRLVAIAPIAEIGWFNLTVMDTDSLIGSRLATPFIAVFLLAAATLAALVIWLLNRMVLRRLELLAAGAEAIAAGDYAVRVADDACDEIGTLTGAFNRMAATVADSTAHLEARVAVRTAELSAANADLAHARDAAEAATRAKSEFLANMSHEIRTPMNGVIGMSQLLADTPLDPTQRHYAAVIRSSAESLLTVINDVLDFSKIEAHCLAIEAIDFEPRRVVAECAALFAQTAAAKDLSFRHDVADDVPARIVGDPARLRQVLINLIGNALKFTDSGEVAVEVTLDAAASDEALATLRFAVRDSGSGIPAEMHERIFTAFTQVDGTSRRRHGGTGLGLAISRQLVGLMGGAIAVDSAPGAGACFTVALPFARVAPAVRPPAAGATAGPPTAAPAARTERLLIADDNRINQQVTLGMLRKLGFTAIDIAANGRQAVAAATAQPYDLVLMDCQMPEMDGLEATRALRAAGLRMPVIAITANAMRGDREACLATGMNDYLAKPVSLDALAATLARWLGKAHDDAAIAPEAGGTA</sequence>
<dbReference type="CDD" id="cd06225">
    <property type="entry name" value="HAMP"/>
    <property type="match status" value="1"/>
</dbReference>
<dbReference type="SMART" id="SM00388">
    <property type="entry name" value="HisKA"/>
    <property type="match status" value="1"/>
</dbReference>
<dbReference type="InterPro" id="IPR003660">
    <property type="entry name" value="HAMP_dom"/>
</dbReference>
<dbReference type="InterPro" id="IPR036890">
    <property type="entry name" value="HATPase_C_sf"/>
</dbReference>
<comment type="catalytic activity">
    <reaction evidence="1">
        <text>ATP + protein L-histidine = ADP + protein N-phospho-L-histidine.</text>
        <dbReference type="EC" id="2.7.13.3"/>
    </reaction>
</comment>
<accession>A0A497X7A0</accession>
<feature type="domain" description="Histidine kinase" evidence="16">
    <location>
        <begin position="432"/>
        <end position="655"/>
    </location>
</feature>
<evidence type="ECO:0000256" key="2">
    <source>
        <dbReference type="ARBA" id="ARBA00004370"/>
    </source>
</evidence>
<dbReference type="AlphaFoldDB" id="A0A497X7A0"/>
<keyword evidence="15" id="KW-0812">Transmembrane</keyword>
<evidence type="ECO:0000256" key="15">
    <source>
        <dbReference type="SAM" id="Phobius"/>
    </source>
</evidence>
<dbReference type="InterPro" id="IPR003661">
    <property type="entry name" value="HisK_dim/P_dom"/>
</dbReference>
<keyword evidence="6" id="KW-0547">Nucleotide-binding</keyword>
<dbReference type="SUPFAM" id="SSF55874">
    <property type="entry name" value="ATPase domain of HSP90 chaperone/DNA topoisomerase II/histidine kinase"/>
    <property type="match status" value="1"/>
</dbReference>
<name>A0A497X7A0_9PROT</name>
<dbReference type="Pfam" id="PF00672">
    <property type="entry name" value="HAMP"/>
    <property type="match status" value="1"/>
</dbReference>
<dbReference type="CDD" id="cd17546">
    <property type="entry name" value="REC_hyHK_CKI1_RcsC-like"/>
    <property type="match status" value="1"/>
</dbReference>
<organism evidence="19 20">
    <name type="scientific">Sulfurisoma sediminicola</name>
    <dbReference type="NCBI Taxonomy" id="1381557"/>
    <lineage>
        <taxon>Bacteria</taxon>
        <taxon>Pseudomonadati</taxon>
        <taxon>Pseudomonadota</taxon>
        <taxon>Betaproteobacteria</taxon>
        <taxon>Nitrosomonadales</taxon>
        <taxon>Sterolibacteriaceae</taxon>
        <taxon>Sulfurisoma</taxon>
    </lineage>
</organism>
<dbReference type="CDD" id="cd00082">
    <property type="entry name" value="HisKA"/>
    <property type="match status" value="1"/>
</dbReference>
<dbReference type="FunFam" id="1.10.287.130:FF:000002">
    <property type="entry name" value="Two-component osmosensing histidine kinase"/>
    <property type="match status" value="1"/>
</dbReference>
<proteinExistence type="predicted"/>
<feature type="modified residue" description="4-aspartylphosphate" evidence="14">
    <location>
        <position position="732"/>
    </location>
</feature>